<feature type="domain" description="AB hydrolase-1" evidence="1">
    <location>
        <begin position="33"/>
        <end position="283"/>
    </location>
</feature>
<dbReference type="OrthoDB" id="9796770at2"/>
<dbReference type="Gene3D" id="3.40.50.1820">
    <property type="entry name" value="alpha/beta hydrolase"/>
    <property type="match status" value="1"/>
</dbReference>
<gene>
    <name evidence="2" type="ORF">CP970_23440</name>
</gene>
<proteinExistence type="predicted"/>
<name>A0A5J6GD29_STRKN</name>
<dbReference type="RefSeq" id="WP_055546519.1">
    <property type="nucleotide sequence ID" value="NZ_CP023699.1"/>
</dbReference>
<accession>A0A5J6GD29</accession>
<keyword evidence="3" id="KW-1185">Reference proteome</keyword>
<dbReference type="PRINTS" id="PR00111">
    <property type="entry name" value="ABHYDROLASE"/>
</dbReference>
<dbReference type="InterPro" id="IPR029058">
    <property type="entry name" value="AB_hydrolase_fold"/>
</dbReference>
<dbReference type="InterPro" id="IPR050266">
    <property type="entry name" value="AB_hydrolase_sf"/>
</dbReference>
<dbReference type="PANTHER" id="PTHR43798:SF27">
    <property type="entry name" value="HYDROLASE ALPHA_BETA HYDROLASE FOLD FAMILY"/>
    <property type="match status" value="1"/>
</dbReference>
<dbReference type="SUPFAM" id="SSF53474">
    <property type="entry name" value="alpha/beta-Hydrolases"/>
    <property type="match status" value="1"/>
</dbReference>
<dbReference type="GO" id="GO:0016020">
    <property type="term" value="C:membrane"/>
    <property type="evidence" value="ECO:0007669"/>
    <property type="project" value="TreeGrafter"/>
</dbReference>
<protein>
    <submittedName>
        <fullName evidence="2">Alpha/beta fold hydrolase</fullName>
    </submittedName>
</protein>
<dbReference type="AlphaFoldDB" id="A0A5J6GD29"/>
<dbReference type="KEGG" id="ska:CP970_23440"/>
<organism evidence="2 3">
    <name type="scientific">Streptomyces kanamyceticus</name>
    <dbReference type="NCBI Taxonomy" id="1967"/>
    <lineage>
        <taxon>Bacteria</taxon>
        <taxon>Bacillati</taxon>
        <taxon>Actinomycetota</taxon>
        <taxon>Actinomycetes</taxon>
        <taxon>Kitasatosporales</taxon>
        <taxon>Streptomycetaceae</taxon>
        <taxon>Streptomyces</taxon>
    </lineage>
</organism>
<evidence type="ECO:0000259" key="1">
    <source>
        <dbReference type="Pfam" id="PF00561"/>
    </source>
</evidence>
<reference evidence="2 3" key="1">
    <citation type="submission" date="2017-09" db="EMBL/GenBank/DDBJ databases">
        <authorList>
            <person name="Lee N."/>
            <person name="Cho B.-K."/>
        </authorList>
    </citation>
    <scope>NUCLEOTIDE SEQUENCE [LARGE SCALE GENOMIC DNA]</scope>
    <source>
        <strain evidence="2 3">ATCC 12853</strain>
    </source>
</reference>
<dbReference type="EMBL" id="CP023699">
    <property type="protein sequence ID" value="QEU93469.1"/>
    <property type="molecule type" value="Genomic_DNA"/>
</dbReference>
<dbReference type="InterPro" id="IPR000073">
    <property type="entry name" value="AB_hydrolase_1"/>
</dbReference>
<dbReference type="Proteomes" id="UP000325529">
    <property type="component" value="Chromosome"/>
</dbReference>
<evidence type="ECO:0000313" key="3">
    <source>
        <dbReference type="Proteomes" id="UP000325529"/>
    </source>
</evidence>
<dbReference type="PANTHER" id="PTHR43798">
    <property type="entry name" value="MONOACYLGLYCEROL LIPASE"/>
    <property type="match status" value="1"/>
</dbReference>
<keyword evidence="2" id="KW-0378">Hydrolase</keyword>
<sequence>MPAPSSLSSSFSSSFSAPDGTRLSYDVIGEGRPLICLPGGPQDSVYLGDLGGLSAHRQLIRLDLRGTGRSERPADLASCRCDRLVDDVTALREHLRLDLGLDVERTDVLAHSGGANLALQYAARHPEHVGRLALITPSVRAVDIAITADDRLETARLRAAEPWFPAAYAALREITEGRATGDSWAAIAPFSYGRWDAEARRHQAAEAGQMDHEVVAAFGAEGAFDAAATRDALARFVRPVLLLTGEVDLSAPPRPMAELKSLLHGGQLSVQPGAGHFPWLDDPGRFVAVVAEFLG</sequence>
<dbReference type="GO" id="GO:0016787">
    <property type="term" value="F:hydrolase activity"/>
    <property type="evidence" value="ECO:0007669"/>
    <property type="project" value="UniProtKB-KW"/>
</dbReference>
<evidence type="ECO:0000313" key="2">
    <source>
        <dbReference type="EMBL" id="QEU93469.1"/>
    </source>
</evidence>
<dbReference type="Pfam" id="PF00561">
    <property type="entry name" value="Abhydrolase_1"/>
    <property type="match status" value="1"/>
</dbReference>